<keyword evidence="3" id="KW-1185">Reference proteome</keyword>
<keyword evidence="1" id="KW-0472">Membrane</keyword>
<dbReference type="STRING" id="1399797.GCA_000518285_00524"/>
<reference evidence="2 3" key="1">
    <citation type="submission" date="2017-11" db="EMBL/GenBank/DDBJ databases">
        <title>Genome sequence of Entomoplasma lucivorax PIPN-2 (ATCC 49196).</title>
        <authorList>
            <person name="Lo W.-S."/>
            <person name="Gasparich G.E."/>
            <person name="Kuo C.-H."/>
        </authorList>
    </citation>
    <scope>NUCLEOTIDE SEQUENCE [LARGE SCALE GENOMIC DNA]</scope>
    <source>
        <strain evidence="2 3">PIPN-2</strain>
    </source>
</reference>
<dbReference type="Proteomes" id="UP000237865">
    <property type="component" value="Unassembled WGS sequence"/>
</dbReference>
<keyword evidence="1" id="KW-1133">Transmembrane helix</keyword>
<dbReference type="EMBL" id="PHNE01000004">
    <property type="protein sequence ID" value="PPE05192.1"/>
    <property type="molecule type" value="Genomic_DNA"/>
</dbReference>
<evidence type="ECO:0000313" key="3">
    <source>
        <dbReference type="Proteomes" id="UP000237865"/>
    </source>
</evidence>
<gene>
    <name evidence="2" type="ORF">ELUCI_v1c07280</name>
</gene>
<accession>A0A2S5RDA4</accession>
<organism evidence="2 3">
    <name type="scientific">Williamsoniiplasma lucivorax</name>
    <dbReference type="NCBI Taxonomy" id="209274"/>
    <lineage>
        <taxon>Bacteria</taxon>
        <taxon>Bacillati</taxon>
        <taxon>Mycoplasmatota</taxon>
        <taxon>Mollicutes</taxon>
        <taxon>Entomoplasmatales</taxon>
        <taxon>Williamsoniiplasma</taxon>
    </lineage>
</organism>
<evidence type="ECO:0000313" key="2">
    <source>
        <dbReference type="EMBL" id="PPE05192.1"/>
    </source>
</evidence>
<name>A0A2S5RDA4_9MOLU</name>
<sequence length="95" mass="10786">MRKIVVFDNETKKKKVVTLTSDYEASIKAMPNYQKNKDILMLKAQKYLKQSMYLRQALWKDVLMVAFAALMTTIALNYFISTTGKTGLFPGGLGL</sequence>
<feature type="transmembrane region" description="Helical" evidence="1">
    <location>
        <begin position="62"/>
        <end position="80"/>
    </location>
</feature>
<keyword evidence="1" id="KW-0812">Transmembrane</keyword>
<dbReference type="RefSeq" id="WP_028126503.1">
    <property type="nucleotide sequence ID" value="NZ_PHNE01000004.1"/>
</dbReference>
<dbReference type="AlphaFoldDB" id="A0A2S5RDA4"/>
<proteinExistence type="predicted"/>
<evidence type="ECO:0000256" key="1">
    <source>
        <dbReference type="SAM" id="Phobius"/>
    </source>
</evidence>
<protein>
    <submittedName>
        <fullName evidence="2">Uncharacterized protein</fullName>
    </submittedName>
</protein>
<comment type="caution">
    <text evidence="2">The sequence shown here is derived from an EMBL/GenBank/DDBJ whole genome shotgun (WGS) entry which is preliminary data.</text>
</comment>